<keyword evidence="2" id="KW-1185">Reference proteome</keyword>
<reference evidence="1 2" key="1">
    <citation type="journal article" date="2015" name="Int. J. Syst. Evol. Microbiol.">
        <title>Winogradskyella litoriviva sp. nov., isolated from coastal seawater.</title>
        <authorList>
            <person name="Nedashkovskaya O.I."/>
            <person name="Kukhlevskiy A.D."/>
            <person name="Zhukova N.V."/>
            <person name="Kim S.J."/>
            <person name="Rhee S.K."/>
            <person name="Mikhailov V.V."/>
        </authorList>
    </citation>
    <scope>NUCLEOTIDE SEQUENCE [LARGE SCALE GENOMIC DNA]</scope>
    <source>
        <strain evidence="1 2">KMM6491</strain>
    </source>
</reference>
<dbReference type="RefSeq" id="WP_173299999.1">
    <property type="nucleotide sequence ID" value="NZ_JABRWQ010000001.1"/>
</dbReference>
<protein>
    <submittedName>
        <fullName evidence="1">Uncharacterized protein</fullName>
    </submittedName>
</protein>
<comment type="caution">
    <text evidence="1">The sequence shown here is derived from an EMBL/GenBank/DDBJ whole genome shotgun (WGS) entry which is preliminary data.</text>
</comment>
<gene>
    <name evidence="1" type="ORF">HNV10_03845</name>
</gene>
<name>A0ABX2E283_9FLAO</name>
<accession>A0ABX2E283</accession>
<sequence>MRQTVLLFIICLLFIQCSKTDDNRLINIPNTENDIRVGDFMVNYVNPEISPTDNYMIWMELDTINGVLGKVWQCGLDSETGDLIPSDGKGFSPFNSNIYARPADWGIDNLGVFYVGATPLGQIKMVRPLSPTSAMVTDIAAPVNNKRRVFYPSQLPNENKRFVIYILNDVVNGFSANYPQNTKFQLRLLDLDNPSNDYLIEEQLSIYPLIVPMDVIVPRWIKNSPYLTYGYKDSNGIVQAKEFNALTPNISAIPITNDSSNKVDGNSILNSLNGNQYFLSGIDATNTAYVYKRASFESTFAQNEIITPTSLNLDTPSLNQSHEPFIFNNNLYSAFQINNSGNNFYQTAFNRPGEIWLTTLDNPNQQMWLLSDFDSTLNVSEPEVYIGNENVWVFYSASRLDDSLSFINRKYQLRRCNTFINQ</sequence>
<evidence type="ECO:0000313" key="1">
    <source>
        <dbReference type="EMBL" id="NRD22359.1"/>
    </source>
</evidence>
<proteinExistence type="predicted"/>
<organism evidence="1 2">
    <name type="scientific">Winogradskyella litoriviva</name>
    <dbReference type="NCBI Taxonomy" id="1220182"/>
    <lineage>
        <taxon>Bacteria</taxon>
        <taxon>Pseudomonadati</taxon>
        <taxon>Bacteroidota</taxon>
        <taxon>Flavobacteriia</taxon>
        <taxon>Flavobacteriales</taxon>
        <taxon>Flavobacteriaceae</taxon>
        <taxon>Winogradskyella</taxon>
    </lineage>
</organism>
<evidence type="ECO:0000313" key="2">
    <source>
        <dbReference type="Proteomes" id="UP000805085"/>
    </source>
</evidence>
<dbReference type="EMBL" id="JABRWQ010000001">
    <property type="protein sequence ID" value="NRD22359.1"/>
    <property type="molecule type" value="Genomic_DNA"/>
</dbReference>
<dbReference type="Proteomes" id="UP000805085">
    <property type="component" value="Unassembled WGS sequence"/>
</dbReference>